<dbReference type="Proteomes" id="UP000282529">
    <property type="component" value="Unassembled WGS sequence"/>
</dbReference>
<evidence type="ECO:0000256" key="4">
    <source>
        <dbReference type="ARBA" id="ARBA00023163"/>
    </source>
</evidence>
<dbReference type="GO" id="GO:0006352">
    <property type="term" value="P:DNA-templated transcription initiation"/>
    <property type="evidence" value="ECO:0007669"/>
    <property type="project" value="InterPro"/>
</dbReference>
<dbReference type="InterPro" id="IPR014284">
    <property type="entry name" value="RNA_pol_sigma-70_dom"/>
</dbReference>
<name>A0A3N9Q7H6_9BACL</name>
<dbReference type="InterPro" id="IPR013325">
    <property type="entry name" value="RNA_pol_sigma_r2"/>
</dbReference>
<proteinExistence type="inferred from homology"/>
<keyword evidence="4" id="KW-0804">Transcription</keyword>
<feature type="domain" description="RNA polymerase sigma factor 70 region 4 type 2" evidence="6">
    <location>
        <begin position="116"/>
        <end position="168"/>
    </location>
</feature>
<keyword evidence="8" id="KW-1185">Reference proteome</keyword>
<dbReference type="RefSeq" id="WP_124694118.1">
    <property type="nucleotide sequence ID" value="NZ_JBHUFE010000016.1"/>
</dbReference>
<comment type="similarity">
    <text evidence="1">Belongs to the sigma-70 factor family. ECF subfamily.</text>
</comment>
<dbReference type="Gene3D" id="1.10.1740.10">
    <property type="match status" value="1"/>
</dbReference>
<evidence type="ECO:0000256" key="1">
    <source>
        <dbReference type="ARBA" id="ARBA00010641"/>
    </source>
</evidence>
<dbReference type="InterPro" id="IPR007627">
    <property type="entry name" value="RNA_pol_sigma70_r2"/>
</dbReference>
<evidence type="ECO:0000256" key="2">
    <source>
        <dbReference type="ARBA" id="ARBA00023015"/>
    </source>
</evidence>
<dbReference type="InterPro" id="IPR013324">
    <property type="entry name" value="RNA_pol_sigma_r3/r4-like"/>
</dbReference>
<dbReference type="InterPro" id="IPR039425">
    <property type="entry name" value="RNA_pol_sigma-70-like"/>
</dbReference>
<dbReference type="GO" id="GO:0016987">
    <property type="term" value="F:sigma factor activity"/>
    <property type="evidence" value="ECO:0007669"/>
    <property type="project" value="UniProtKB-KW"/>
</dbReference>
<protein>
    <submittedName>
        <fullName evidence="7">RNA polymerase sigma factor</fullName>
    </submittedName>
</protein>
<dbReference type="AlphaFoldDB" id="A0A3N9Q7H6"/>
<evidence type="ECO:0000313" key="7">
    <source>
        <dbReference type="EMBL" id="RQW13476.1"/>
    </source>
</evidence>
<dbReference type="NCBIfam" id="TIGR02937">
    <property type="entry name" value="sigma70-ECF"/>
    <property type="match status" value="1"/>
</dbReference>
<dbReference type="PANTHER" id="PTHR43133">
    <property type="entry name" value="RNA POLYMERASE ECF-TYPE SIGMA FACTO"/>
    <property type="match status" value="1"/>
</dbReference>
<gene>
    <name evidence="7" type="ORF">EH198_03380</name>
</gene>
<evidence type="ECO:0000256" key="3">
    <source>
        <dbReference type="ARBA" id="ARBA00023082"/>
    </source>
</evidence>
<evidence type="ECO:0000259" key="6">
    <source>
        <dbReference type="Pfam" id="PF08281"/>
    </source>
</evidence>
<evidence type="ECO:0000313" key="8">
    <source>
        <dbReference type="Proteomes" id="UP000282529"/>
    </source>
</evidence>
<dbReference type="SUPFAM" id="SSF88659">
    <property type="entry name" value="Sigma3 and sigma4 domains of RNA polymerase sigma factors"/>
    <property type="match status" value="1"/>
</dbReference>
<dbReference type="SUPFAM" id="SSF88946">
    <property type="entry name" value="Sigma2 domain of RNA polymerase sigma factors"/>
    <property type="match status" value="1"/>
</dbReference>
<dbReference type="Pfam" id="PF08281">
    <property type="entry name" value="Sigma70_r4_2"/>
    <property type="match status" value="1"/>
</dbReference>
<feature type="domain" description="RNA polymerase sigma-70 region 2" evidence="5">
    <location>
        <begin position="24"/>
        <end position="91"/>
    </location>
</feature>
<dbReference type="Pfam" id="PF04542">
    <property type="entry name" value="Sigma70_r2"/>
    <property type="match status" value="1"/>
</dbReference>
<dbReference type="CDD" id="cd06171">
    <property type="entry name" value="Sigma70_r4"/>
    <property type="match status" value="1"/>
</dbReference>
<comment type="caution">
    <text evidence="7">The sequence shown here is derived from an EMBL/GenBank/DDBJ whole genome shotgun (WGS) entry which is preliminary data.</text>
</comment>
<reference evidence="7 8" key="1">
    <citation type="submission" date="2018-11" db="EMBL/GenBank/DDBJ databases">
        <title>Genome sequence of strain 7197.</title>
        <authorList>
            <person name="Gao J."/>
            <person name="Sun J."/>
        </authorList>
    </citation>
    <scope>NUCLEOTIDE SEQUENCE [LARGE SCALE GENOMIC DNA]</scope>
    <source>
        <strain evidence="7 8">7197</strain>
    </source>
</reference>
<sequence length="178" mass="20443">MVEEELYQIIHKAKGGDQDAFAELVKRFKGHVYRYAVGMLSNRMDAEDVSQGAFVKAFYSISGLDNEFAFSSWMIRIAANLCKDRLKKRAKEKEFSDEQPNEHLVDPNIPDMSVKLSIEECLSRLSIDHREVILLHDVQGYRYEEIADMLEVPLGTVKSRLFAARMALRKELAKEEQG</sequence>
<keyword evidence="3" id="KW-0731">Sigma factor</keyword>
<dbReference type="InterPro" id="IPR013249">
    <property type="entry name" value="RNA_pol_sigma70_r4_t2"/>
</dbReference>
<keyword evidence="2" id="KW-0805">Transcription regulation</keyword>
<dbReference type="OrthoDB" id="9785675at2"/>
<dbReference type="EMBL" id="RQPI01000001">
    <property type="protein sequence ID" value="RQW13476.1"/>
    <property type="molecule type" value="Genomic_DNA"/>
</dbReference>
<accession>A0A3N9Q7H6</accession>
<dbReference type="PANTHER" id="PTHR43133:SF51">
    <property type="entry name" value="RNA POLYMERASE SIGMA FACTOR"/>
    <property type="match status" value="1"/>
</dbReference>
<dbReference type="Gene3D" id="1.10.10.10">
    <property type="entry name" value="Winged helix-like DNA-binding domain superfamily/Winged helix DNA-binding domain"/>
    <property type="match status" value="1"/>
</dbReference>
<evidence type="ECO:0000259" key="5">
    <source>
        <dbReference type="Pfam" id="PF04542"/>
    </source>
</evidence>
<organism evidence="7 8">
    <name type="scientific">Paenibacillus rhizophilus</name>
    <dbReference type="NCBI Taxonomy" id="1850366"/>
    <lineage>
        <taxon>Bacteria</taxon>
        <taxon>Bacillati</taxon>
        <taxon>Bacillota</taxon>
        <taxon>Bacilli</taxon>
        <taxon>Bacillales</taxon>
        <taxon>Paenibacillaceae</taxon>
        <taxon>Paenibacillus</taxon>
    </lineage>
</organism>
<dbReference type="InterPro" id="IPR036388">
    <property type="entry name" value="WH-like_DNA-bd_sf"/>
</dbReference>
<dbReference type="GO" id="GO:0003677">
    <property type="term" value="F:DNA binding"/>
    <property type="evidence" value="ECO:0007669"/>
    <property type="project" value="InterPro"/>
</dbReference>